<sequence>MEGKIKTVRTIFKNGVFEPMENINLPEGSEAVVVFLEVPIFEKKPSWWDEVSGDENWKRALNRLVERIKEIVIPEELKLIDREGEREVIIILEGDETAFLRTLMEAGYHIYKTTGIFFPIQVISRKRLKRWQEFDREISRLIRDGISLL</sequence>
<dbReference type="SUPFAM" id="SSF141694">
    <property type="entry name" value="AF2212/PG0164-like"/>
    <property type="match status" value="1"/>
</dbReference>
<dbReference type="STRING" id="1914305.BLW93_05505"/>
<dbReference type="OrthoDB" id="14864at2"/>
<protein>
    <submittedName>
        <fullName evidence="1">Uncharacterized protein</fullName>
    </submittedName>
</protein>
<dbReference type="RefSeq" id="WP_076713102.1">
    <property type="nucleotide sequence ID" value="NZ_MOEN01000018.1"/>
</dbReference>
<evidence type="ECO:0000313" key="2">
    <source>
        <dbReference type="Proteomes" id="UP000187408"/>
    </source>
</evidence>
<dbReference type="AlphaFoldDB" id="A0A1R1MKP8"/>
<reference evidence="1 2" key="1">
    <citation type="submission" date="2016-10" db="EMBL/GenBank/DDBJ databases">
        <title>Genome sequence of a sulfur-reducing bacterium Desulfurobacterium indicum K6013.</title>
        <authorList>
            <person name="Cao J."/>
            <person name="Shao Z."/>
            <person name="Alain K."/>
            <person name="Jebbar M."/>
        </authorList>
    </citation>
    <scope>NUCLEOTIDE SEQUENCE [LARGE SCALE GENOMIC DNA]</scope>
    <source>
        <strain evidence="1 2">K6013</strain>
    </source>
</reference>
<gene>
    <name evidence="1" type="ORF">BLW93_05505</name>
</gene>
<evidence type="ECO:0000313" key="1">
    <source>
        <dbReference type="EMBL" id="OMH40382.1"/>
    </source>
</evidence>
<dbReference type="InterPro" id="IPR008203">
    <property type="entry name" value="AF2212-like"/>
</dbReference>
<keyword evidence="2" id="KW-1185">Reference proteome</keyword>
<comment type="caution">
    <text evidence="1">The sequence shown here is derived from an EMBL/GenBank/DDBJ whole genome shotgun (WGS) entry which is preliminary data.</text>
</comment>
<dbReference type="InterPro" id="IPR024069">
    <property type="entry name" value="AF2212-like_dom_sf"/>
</dbReference>
<accession>A0A1R1MKP8</accession>
<dbReference type="EMBL" id="MOEN01000018">
    <property type="protein sequence ID" value="OMH40382.1"/>
    <property type="molecule type" value="Genomic_DNA"/>
</dbReference>
<name>A0A1R1MKP8_9BACT</name>
<dbReference type="Proteomes" id="UP000187408">
    <property type="component" value="Unassembled WGS sequence"/>
</dbReference>
<dbReference type="Gene3D" id="4.10.1150.10">
    <property type="entry name" value="AF2212/PG0164-like"/>
    <property type="match status" value="1"/>
</dbReference>
<organism evidence="1 2">
    <name type="scientific">Desulfurobacterium indicum</name>
    <dbReference type="NCBI Taxonomy" id="1914305"/>
    <lineage>
        <taxon>Bacteria</taxon>
        <taxon>Pseudomonadati</taxon>
        <taxon>Aquificota</taxon>
        <taxon>Aquificia</taxon>
        <taxon>Desulfurobacteriales</taxon>
        <taxon>Desulfurobacteriaceae</taxon>
        <taxon>Desulfurobacterium</taxon>
    </lineage>
</organism>
<proteinExistence type="predicted"/>
<dbReference type="Pfam" id="PF01954">
    <property type="entry name" value="AF2212-like"/>
    <property type="match status" value="1"/>
</dbReference>